<dbReference type="SUPFAM" id="SSF48403">
    <property type="entry name" value="Ankyrin repeat"/>
    <property type="match status" value="1"/>
</dbReference>
<organism evidence="2">
    <name type="scientific">Naegleria gruberi</name>
    <name type="common">Amoeba</name>
    <dbReference type="NCBI Taxonomy" id="5762"/>
    <lineage>
        <taxon>Eukaryota</taxon>
        <taxon>Discoba</taxon>
        <taxon>Heterolobosea</taxon>
        <taxon>Tetramitia</taxon>
        <taxon>Eutetramitia</taxon>
        <taxon>Vahlkampfiidae</taxon>
        <taxon>Naegleria</taxon>
    </lineage>
</organism>
<dbReference type="InterPro" id="IPR036770">
    <property type="entry name" value="Ankyrin_rpt-contain_sf"/>
</dbReference>
<evidence type="ECO:0000313" key="2">
    <source>
        <dbReference type="Proteomes" id="UP000006671"/>
    </source>
</evidence>
<evidence type="ECO:0000313" key="1">
    <source>
        <dbReference type="EMBL" id="EFC45079.1"/>
    </source>
</evidence>
<accession>D2VDY4</accession>
<keyword evidence="2" id="KW-1185">Reference proteome</keyword>
<dbReference type="OrthoDB" id="19174at2759"/>
<reference evidence="1 2" key="1">
    <citation type="journal article" date="2010" name="Cell">
        <title>The genome of Naegleria gruberi illuminates early eukaryotic versatility.</title>
        <authorList>
            <person name="Fritz-Laylin L.K."/>
            <person name="Prochnik S.E."/>
            <person name="Ginger M.L."/>
            <person name="Dacks J.B."/>
            <person name="Carpenter M.L."/>
            <person name="Field M.C."/>
            <person name="Kuo A."/>
            <person name="Paredez A."/>
            <person name="Chapman J."/>
            <person name="Pham J."/>
            <person name="Shu S."/>
            <person name="Neupane R."/>
            <person name="Cipriano M."/>
            <person name="Mancuso J."/>
            <person name="Tu H."/>
            <person name="Salamov A."/>
            <person name="Lindquist E."/>
            <person name="Shapiro H."/>
            <person name="Lucas S."/>
            <person name="Grigoriev I.V."/>
            <person name="Cande W.Z."/>
            <person name="Fulton C."/>
            <person name="Rokhsar D.S."/>
            <person name="Dawson S.C."/>
        </authorList>
    </citation>
    <scope>NUCLEOTIDE SEQUENCE [LARGE SCALE GENOMIC DNA]</scope>
    <source>
        <strain evidence="1 2">NEG-M</strain>
    </source>
</reference>
<dbReference type="AlphaFoldDB" id="D2VDY4"/>
<dbReference type="GeneID" id="8850293"/>
<dbReference type="VEuPathDB" id="AmoebaDB:NAEGRDRAFT_57911"/>
<protein>
    <submittedName>
        <fullName evidence="1">Uncharacterized protein</fullName>
    </submittedName>
</protein>
<dbReference type="EMBL" id="GG738865">
    <property type="protein sequence ID" value="EFC45079.1"/>
    <property type="molecule type" value="Genomic_DNA"/>
</dbReference>
<gene>
    <name evidence="1" type="ORF">NAEGRDRAFT_57911</name>
</gene>
<dbReference type="Gene3D" id="1.25.40.20">
    <property type="entry name" value="Ankyrin repeat-containing domain"/>
    <property type="match status" value="1"/>
</dbReference>
<proteinExistence type="predicted"/>
<name>D2VDY4_NAEGR</name>
<dbReference type="Proteomes" id="UP000006671">
    <property type="component" value="Unassembled WGS sequence"/>
</dbReference>
<dbReference type="KEGG" id="ngr:NAEGRDRAFT_57911"/>
<sequence length="1170" mass="136636">MDSNSPFSLDLDSIHKWMDFIHDRVGDEKLYQPSSRVPKSVANRQEYDSYVDDSYNLGFAKFPKVSEKVNIQNNLIHDDHYQSADSYRSTYDFHAEEGGKLTPLARIWINQDQRKRRETVEKKRVDETEDAFSCIFELVTKLPFDIKFRIISMIPSTSRIVKEYDLKLWSELFPDDLAIDCQVKDSAFVTYHKYRIISKEFNNRMQKKLMELDSLNLAKIFGISPTPNVLQNLVKVAYLLSFINTKRKFVSGKINNIENIDIYQYFPKIYSCLQSCYVEVNNITTYSTRAGLLYFNSSIAFYSSFRNLSVQEELEGFEEEKKEPIYQNHDTEEFGNLFVEPEYIPKPAIAESEEDYIQDIDADVVGTIRFSIESLVLREDLEEKMKEYKIRAYQNKSFEFKVPLPSTNYFKENYFNILMRRKLRRELPELFSSIYDDNITIFKSLILSSNGNPYNHLILHLVLENGKEIPQDLNKELLLSKKFTKNELTEITFVDFNLNLFHSILRNVNVSRRRRDNNFGYLSLFSKENANFDESVKSAASPSFGNSVEKVNLLFYGRYVYTVKDETELLCSHFPNMKDLRIAIRMARNQHQTVATAILQNTSINYHDVSKTLSYELKKIQVKALNGNTKIITSEDTVEGEPLNSSPLFENTKPEDNCLNIVIASINELDQHEIEKLEREIDIDLVRYPELVTDIVKNLSLDKSKEMADYFLERGFLESYFIYSFQNYSEDVRVQKEYFSYRRKLSNTPIVKPSNSLNYNEGFILDLYCGLDLISNPNDFEKTALFQLLERNETGLTIVSKHILLFIKLFLAKLYYENAELDLFIGFLEHHLNLFTDKETIESVERSIPLSNEDSFELSTNRNYKTIQLFFYYLCKPKGHPQHKQRKLAFTLDKLFSYLVLFIKTKHSEYVEALLTLGQHVFPNFNEVFVMSYPTQSFKTYSITLMNTATELVEESPGKMFEYETKFERRKELMRMMYREGITDLETKVNPTILDEAITKSRLVPQTATILHHLHALPSIFMLYAIEVMTPSQLLHQDSWGNTCLHILAEKSTEEPIDSKIEVFEKIVQKQPNIINILNHDLNSVLHILAEFPFPLLFSVGKLLFEKYGANKDLVNSFGLTAYEIAMLSMNESRSLNSDKFCDVSWLLPTPGKTKKELFIQSILHEHERK</sequence>
<dbReference type="RefSeq" id="XP_002677823.1">
    <property type="nucleotide sequence ID" value="XM_002677777.1"/>
</dbReference>
<dbReference type="InParanoid" id="D2VDY4"/>